<dbReference type="PANTHER" id="PTHR30472">
    <property type="entry name" value="FERRIC ENTEROBACTIN TRANSPORT SYSTEM PERMEASE PROTEIN"/>
    <property type="match status" value="1"/>
</dbReference>
<accession>A0A9W6D6J4</accession>
<dbReference type="Proteomes" id="UP001144372">
    <property type="component" value="Unassembled WGS sequence"/>
</dbReference>
<feature type="transmembrane region" description="Helical" evidence="8">
    <location>
        <begin position="331"/>
        <end position="352"/>
    </location>
</feature>
<feature type="transmembrane region" description="Helical" evidence="8">
    <location>
        <begin position="304"/>
        <end position="324"/>
    </location>
</feature>
<evidence type="ECO:0000256" key="6">
    <source>
        <dbReference type="ARBA" id="ARBA00022989"/>
    </source>
</evidence>
<dbReference type="Gene3D" id="1.10.3470.10">
    <property type="entry name" value="ABC transporter involved in vitamin B12 uptake, BtuC"/>
    <property type="match status" value="1"/>
</dbReference>
<dbReference type="PANTHER" id="PTHR30472:SF41">
    <property type="entry name" value="TRANSPORT SYSTEM PERMEASE PROTEIN"/>
    <property type="match status" value="1"/>
</dbReference>
<evidence type="ECO:0000313" key="10">
    <source>
        <dbReference type="Proteomes" id="UP001144372"/>
    </source>
</evidence>
<evidence type="ECO:0000256" key="7">
    <source>
        <dbReference type="ARBA" id="ARBA00023136"/>
    </source>
</evidence>
<comment type="subcellular location">
    <subcellularLocation>
        <location evidence="1">Cell membrane</location>
        <topology evidence="1">Multi-pass membrane protein</topology>
    </subcellularLocation>
</comment>
<name>A0A9W6D6J4_9BACT</name>
<keyword evidence="10" id="KW-1185">Reference proteome</keyword>
<dbReference type="GO" id="GO:0022857">
    <property type="term" value="F:transmembrane transporter activity"/>
    <property type="evidence" value="ECO:0007669"/>
    <property type="project" value="InterPro"/>
</dbReference>
<keyword evidence="3" id="KW-0813">Transport</keyword>
<evidence type="ECO:0000256" key="5">
    <source>
        <dbReference type="ARBA" id="ARBA00022692"/>
    </source>
</evidence>
<dbReference type="RefSeq" id="WP_281793982.1">
    <property type="nucleotide sequence ID" value="NZ_BSDR01000001.1"/>
</dbReference>
<feature type="transmembrane region" description="Helical" evidence="8">
    <location>
        <begin position="262"/>
        <end position="284"/>
    </location>
</feature>
<feature type="transmembrane region" description="Helical" evidence="8">
    <location>
        <begin position="143"/>
        <end position="164"/>
    </location>
</feature>
<dbReference type="AlphaFoldDB" id="A0A9W6D6J4"/>
<evidence type="ECO:0000256" key="3">
    <source>
        <dbReference type="ARBA" id="ARBA00022448"/>
    </source>
</evidence>
<protein>
    <submittedName>
        <fullName evidence="9">Iron ABC transporter</fullName>
    </submittedName>
</protein>
<keyword evidence="6 8" id="KW-1133">Transmembrane helix</keyword>
<keyword evidence="4" id="KW-1003">Cell membrane</keyword>
<evidence type="ECO:0000256" key="8">
    <source>
        <dbReference type="SAM" id="Phobius"/>
    </source>
</evidence>
<feature type="transmembrane region" description="Helical" evidence="8">
    <location>
        <begin position="171"/>
        <end position="196"/>
    </location>
</feature>
<organism evidence="9 10">
    <name type="scientific">Desulforhabdus amnigena</name>
    <dbReference type="NCBI Taxonomy" id="40218"/>
    <lineage>
        <taxon>Bacteria</taxon>
        <taxon>Pseudomonadati</taxon>
        <taxon>Thermodesulfobacteriota</taxon>
        <taxon>Syntrophobacteria</taxon>
        <taxon>Syntrophobacterales</taxon>
        <taxon>Syntrophobacteraceae</taxon>
        <taxon>Desulforhabdus</taxon>
    </lineage>
</organism>
<gene>
    <name evidence="9" type="ORF">DAMNIGENAA_20490</name>
</gene>
<dbReference type="SUPFAM" id="SSF81345">
    <property type="entry name" value="ABC transporter involved in vitamin B12 uptake, BtuC"/>
    <property type="match status" value="1"/>
</dbReference>
<evidence type="ECO:0000256" key="2">
    <source>
        <dbReference type="ARBA" id="ARBA00007935"/>
    </source>
</evidence>
<dbReference type="GO" id="GO:0033214">
    <property type="term" value="P:siderophore-iron import into cell"/>
    <property type="evidence" value="ECO:0007669"/>
    <property type="project" value="TreeGrafter"/>
</dbReference>
<dbReference type="InterPro" id="IPR037294">
    <property type="entry name" value="ABC_BtuC-like"/>
</dbReference>
<evidence type="ECO:0000256" key="1">
    <source>
        <dbReference type="ARBA" id="ARBA00004651"/>
    </source>
</evidence>
<dbReference type="GO" id="GO:0005886">
    <property type="term" value="C:plasma membrane"/>
    <property type="evidence" value="ECO:0007669"/>
    <property type="project" value="UniProtKB-SubCell"/>
</dbReference>
<proteinExistence type="inferred from homology"/>
<feature type="transmembrane region" description="Helical" evidence="8">
    <location>
        <begin position="68"/>
        <end position="90"/>
    </location>
</feature>
<comment type="similarity">
    <text evidence="2">Belongs to the binding-protein-dependent transport system permease family. FecCD subfamily.</text>
</comment>
<dbReference type="EMBL" id="BSDR01000001">
    <property type="protein sequence ID" value="GLI34616.1"/>
    <property type="molecule type" value="Genomic_DNA"/>
</dbReference>
<sequence>MRNIPSFFYADPAQTLSRSSTLLWAGLITTLAVVFTLELSLGSVLIPFKSVISILLGHEDAPAGWRNIVLLFRLPRAVTAALAGAALGIAGLKMQTLFRNPLADPFVLGISSGASLGVALTIMTAGGMGWSILVEKTGISGNFSLIFSATLGAVTVLSIVLGIARQVESNVTLLIIGLMFGYISGSLVSILMQFSLEQQMQRYVVWTFGSFGGVTWKQITVFAPTVIMGLALARFLAKPLNAFLLGEGYARSMGVNIRATRFWIILGSSLLAGSVTAYCGPIGFLGIAVPHLCRLLLKTSDHHVLVPAVILLGATLALLADLIAQLPGTQVVLPLNAVTALIGAPVVIGVILRRRNAMEAGT</sequence>
<feature type="transmembrane region" description="Helical" evidence="8">
    <location>
        <begin position="21"/>
        <end position="48"/>
    </location>
</feature>
<feature type="transmembrane region" description="Helical" evidence="8">
    <location>
        <begin position="102"/>
        <end position="123"/>
    </location>
</feature>
<keyword evidence="7 8" id="KW-0472">Membrane</keyword>
<evidence type="ECO:0000256" key="4">
    <source>
        <dbReference type="ARBA" id="ARBA00022475"/>
    </source>
</evidence>
<reference evidence="9" key="1">
    <citation type="submission" date="2022-12" db="EMBL/GenBank/DDBJ databases">
        <title>Reference genome sequencing for broad-spectrum identification of bacterial and archaeal isolates by mass spectrometry.</title>
        <authorList>
            <person name="Sekiguchi Y."/>
            <person name="Tourlousse D.M."/>
        </authorList>
    </citation>
    <scope>NUCLEOTIDE SEQUENCE</scope>
    <source>
        <strain evidence="9">ASRB1</strain>
    </source>
</reference>
<dbReference type="CDD" id="cd06550">
    <property type="entry name" value="TM_ABC_iron-siderophores_like"/>
    <property type="match status" value="1"/>
</dbReference>
<keyword evidence="5 8" id="KW-0812">Transmembrane</keyword>
<comment type="caution">
    <text evidence="9">The sequence shown here is derived from an EMBL/GenBank/DDBJ whole genome shotgun (WGS) entry which is preliminary data.</text>
</comment>
<dbReference type="InterPro" id="IPR000522">
    <property type="entry name" value="ABC_transptr_permease_BtuC"/>
</dbReference>
<feature type="transmembrane region" description="Helical" evidence="8">
    <location>
        <begin position="216"/>
        <end position="237"/>
    </location>
</feature>
<dbReference type="Pfam" id="PF01032">
    <property type="entry name" value="FecCD"/>
    <property type="match status" value="1"/>
</dbReference>
<evidence type="ECO:0000313" key="9">
    <source>
        <dbReference type="EMBL" id="GLI34616.1"/>
    </source>
</evidence>